<feature type="domain" description="HTH tetR-type" evidence="3">
    <location>
        <begin position="6"/>
        <end position="66"/>
    </location>
</feature>
<evidence type="ECO:0000256" key="1">
    <source>
        <dbReference type="ARBA" id="ARBA00023125"/>
    </source>
</evidence>
<dbReference type="EMBL" id="JPME01000038">
    <property type="protein sequence ID" value="KEZ86957.1"/>
    <property type="molecule type" value="Genomic_DNA"/>
</dbReference>
<dbReference type="PROSITE" id="PS01081">
    <property type="entry name" value="HTH_TETR_1"/>
    <property type="match status" value="1"/>
</dbReference>
<dbReference type="InterPro" id="IPR009057">
    <property type="entry name" value="Homeodomain-like_sf"/>
</dbReference>
<comment type="caution">
    <text evidence="4">The sequence shown here is derived from an EMBL/GenBank/DDBJ whole genome shotgun (WGS) entry which is preliminary data.</text>
</comment>
<evidence type="ECO:0000259" key="3">
    <source>
        <dbReference type="PROSITE" id="PS50977"/>
    </source>
</evidence>
<dbReference type="InterPro" id="IPR001647">
    <property type="entry name" value="HTH_TetR"/>
</dbReference>
<dbReference type="SUPFAM" id="SSF46689">
    <property type="entry name" value="Homeodomain-like"/>
    <property type="match status" value="1"/>
</dbReference>
<dbReference type="PANTHER" id="PTHR43479:SF11">
    <property type="entry name" value="ACREF_ENVCD OPERON REPRESSOR-RELATED"/>
    <property type="match status" value="1"/>
</dbReference>
<keyword evidence="1 2" id="KW-0238">DNA-binding</keyword>
<reference evidence="4 5" key="1">
    <citation type="submission" date="2014-07" db="EMBL/GenBank/DDBJ databases">
        <title>Draft genome of Clostridium celerecrescens 152B isolated from sediments associated with methane hydrate from Krishna Godavari basin.</title>
        <authorList>
            <person name="Honkalas V.S."/>
            <person name="Dabir A.P."/>
            <person name="Arora P."/>
            <person name="Dhakephalkar P.K."/>
        </authorList>
    </citation>
    <scope>NUCLEOTIDE SEQUENCE [LARGE SCALE GENOMIC DNA]</scope>
    <source>
        <strain evidence="4 5">152B</strain>
    </source>
</reference>
<protein>
    <submittedName>
        <fullName evidence="4">AcrR family transcriptional regulator</fullName>
    </submittedName>
</protein>
<dbReference type="AlphaFoldDB" id="A0A084JDC3"/>
<evidence type="ECO:0000313" key="4">
    <source>
        <dbReference type="EMBL" id="KEZ86957.1"/>
    </source>
</evidence>
<dbReference type="InterPro" id="IPR050624">
    <property type="entry name" value="HTH-type_Tx_Regulator"/>
</dbReference>
<dbReference type="STRING" id="29354.IO98_21765"/>
<accession>A0A084JDC3</accession>
<dbReference type="PANTHER" id="PTHR43479">
    <property type="entry name" value="ACREF/ENVCD OPERON REPRESSOR-RELATED"/>
    <property type="match status" value="1"/>
</dbReference>
<name>A0A084JDC3_9FIRM</name>
<evidence type="ECO:0000313" key="5">
    <source>
        <dbReference type="Proteomes" id="UP000028525"/>
    </source>
</evidence>
<sequence length="187" mass="21768">MRKKDDEKVKSIKEAVIKLILQEGFHGTSVSKIAKMAGVSPATVYIYFENKEDMLHDIYLEYSEEIYDYLLDSVKREMEGRQQIEVLIRSYYNYILENKEIFSFVEQFSNCPSLANNCSGKKGICNIYSLMSDMKRSNLIRNYKEDNLLAIIFQPVKAIAVDNRKNEAQKEDLLQEMIQIIQDAILL</sequence>
<dbReference type="PRINTS" id="PR00455">
    <property type="entry name" value="HTHTETR"/>
</dbReference>
<dbReference type="RefSeq" id="WP_038284412.1">
    <property type="nucleotide sequence ID" value="NZ_JPME01000038.1"/>
</dbReference>
<dbReference type="InterPro" id="IPR023772">
    <property type="entry name" value="DNA-bd_HTH_TetR-type_CS"/>
</dbReference>
<keyword evidence="5" id="KW-1185">Reference proteome</keyword>
<proteinExistence type="predicted"/>
<dbReference type="Proteomes" id="UP000028525">
    <property type="component" value="Unassembled WGS sequence"/>
</dbReference>
<organism evidence="4 5">
    <name type="scientific">Lacrimispora celerecrescens</name>
    <dbReference type="NCBI Taxonomy" id="29354"/>
    <lineage>
        <taxon>Bacteria</taxon>
        <taxon>Bacillati</taxon>
        <taxon>Bacillota</taxon>
        <taxon>Clostridia</taxon>
        <taxon>Lachnospirales</taxon>
        <taxon>Lachnospiraceae</taxon>
        <taxon>Lacrimispora</taxon>
    </lineage>
</organism>
<dbReference type="PROSITE" id="PS50977">
    <property type="entry name" value="HTH_TETR_2"/>
    <property type="match status" value="1"/>
</dbReference>
<gene>
    <name evidence="4" type="ORF">IO98_21765</name>
</gene>
<dbReference type="OrthoDB" id="494991at2"/>
<dbReference type="Pfam" id="PF00440">
    <property type="entry name" value="TetR_N"/>
    <property type="match status" value="1"/>
</dbReference>
<evidence type="ECO:0000256" key="2">
    <source>
        <dbReference type="PROSITE-ProRule" id="PRU00335"/>
    </source>
</evidence>
<feature type="DNA-binding region" description="H-T-H motif" evidence="2">
    <location>
        <begin position="29"/>
        <end position="48"/>
    </location>
</feature>
<dbReference type="Gene3D" id="1.10.357.10">
    <property type="entry name" value="Tetracycline Repressor, domain 2"/>
    <property type="match status" value="1"/>
</dbReference>
<dbReference type="GO" id="GO:0003677">
    <property type="term" value="F:DNA binding"/>
    <property type="evidence" value="ECO:0007669"/>
    <property type="project" value="UniProtKB-UniRule"/>
</dbReference>